<dbReference type="GO" id="GO:0031012">
    <property type="term" value="C:extracellular matrix"/>
    <property type="evidence" value="ECO:0007669"/>
    <property type="project" value="TreeGrafter"/>
</dbReference>
<gene>
    <name evidence="3" type="ORF">AMK59_786</name>
</gene>
<dbReference type="OrthoDB" id="6510765at2759"/>
<proteinExistence type="predicted"/>
<dbReference type="EMBL" id="LJIG01000064">
    <property type="protein sequence ID" value="KRT86876.1"/>
    <property type="molecule type" value="Genomic_DNA"/>
</dbReference>
<keyword evidence="4" id="KW-1185">Reference proteome</keyword>
<evidence type="ECO:0000313" key="4">
    <source>
        <dbReference type="Proteomes" id="UP000051574"/>
    </source>
</evidence>
<sequence length="128" mass="14903">VILILVAFEVRRCFCTTFNEVMYSFRYGVEAPHLGLLTHHYEERKGDLVRGSYSLLEQDGRIRIVEYKVDGKRGFRAFVTYRKPPGQPPRGHLSFPHYYKHPLHLAQPVGFITSDILRGRKTYPNLPV</sequence>
<evidence type="ECO:0000256" key="2">
    <source>
        <dbReference type="PROSITE-ProRule" id="PRU00497"/>
    </source>
</evidence>
<feature type="non-terminal residue" evidence="3">
    <location>
        <position position="1"/>
    </location>
</feature>
<dbReference type="GO" id="GO:0005615">
    <property type="term" value="C:extracellular space"/>
    <property type="evidence" value="ECO:0007669"/>
    <property type="project" value="TreeGrafter"/>
</dbReference>
<dbReference type="AlphaFoldDB" id="A0A0T6BHQ2"/>
<dbReference type="PANTHER" id="PTHR12236">
    <property type="entry name" value="STRUCTURAL CONTITUENT OF CUTICLE"/>
    <property type="match status" value="1"/>
</dbReference>
<accession>A0A0T6BHQ2</accession>
<dbReference type="Pfam" id="PF00379">
    <property type="entry name" value="Chitin_bind_4"/>
    <property type="match status" value="1"/>
</dbReference>
<comment type="caution">
    <text evidence="3">The sequence shown here is derived from an EMBL/GenBank/DDBJ whole genome shotgun (WGS) entry which is preliminary data.</text>
</comment>
<dbReference type="PROSITE" id="PS51155">
    <property type="entry name" value="CHIT_BIND_RR_2"/>
    <property type="match status" value="1"/>
</dbReference>
<evidence type="ECO:0000256" key="1">
    <source>
        <dbReference type="ARBA" id="ARBA00022460"/>
    </source>
</evidence>
<dbReference type="GO" id="GO:0042302">
    <property type="term" value="F:structural constituent of cuticle"/>
    <property type="evidence" value="ECO:0007669"/>
    <property type="project" value="UniProtKB-UniRule"/>
</dbReference>
<organism evidence="3 4">
    <name type="scientific">Oryctes borbonicus</name>
    <dbReference type="NCBI Taxonomy" id="1629725"/>
    <lineage>
        <taxon>Eukaryota</taxon>
        <taxon>Metazoa</taxon>
        <taxon>Ecdysozoa</taxon>
        <taxon>Arthropoda</taxon>
        <taxon>Hexapoda</taxon>
        <taxon>Insecta</taxon>
        <taxon>Pterygota</taxon>
        <taxon>Neoptera</taxon>
        <taxon>Endopterygota</taxon>
        <taxon>Coleoptera</taxon>
        <taxon>Polyphaga</taxon>
        <taxon>Scarabaeiformia</taxon>
        <taxon>Scarabaeidae</taxon>
        <taxon>Dynastinae</taxon>
        <taxon>Oryctes</taxon>
    </lineage>
</organism>
<dbReference type="InterPro" id="IPR000618">
    <property type="entry name" value="Insect_cuticle"/>
</dbReference>
<reference evidence="3 4" key="1">
    <citation type="submission" date="2015-09" db="EMBL/GenBank/DDBJ databases">
        <title>Draft genome of the scarab beetle Oryctes borbonicus.</title>
        <authorList>
            <person name="Meyer J.M."/>
            <person name="Markov G.V."/>
            <person name="Baskaran P."/>
            <person name="Herrmann M."/>
            <person name="Sommer R.J."/>
            <person name="Roedelsperger C."/>
        </authorList>
    </citation>
    <scope>NUCLEOTIDE SEQUENCE [LARGE SCALE GENOMIC DNA]</scope>
    <source>
        <strain evidence="3">OB123</strain>
        <tissue evidence="3">Whole animal</tissue>
    </source>
</reference>
<dbReference type="PANTHER" id="PTHR12236:SF81">
    <property type="entry name" value="CUTICLE PROTEIN 19-LIKE PROTEIN"/>
    <property type="match status" value="1"/>
</dbReference>
<keyword evidence="1 2" id="KW-0193">Cuticle</keyword>
<name>A0A0T6BHQ2_9SCAR</name>
<evidence type="ECO:0000313" key="3">
    <source>
        <dbReference type="EMBL" id="KRT86876.1"/>
    </source>
</evidence>
<protein>
    <submittedName>
        <fullName evidence="3">Insect cuticle protein</fullName>
    </submittedName>
</protein>
<dbReference type="Proteomes" id="UP000051574">
    <property type="component" value="Unassembled WGS sequence"/>
</dbReference>
<dbReference type="InterPro" id="IPR051217">
    <property type="entry name" value="Insect_Cuticle_Struc_Prot"/>
</dbReference>